<protein>
    <submittedName>
        <fullName evidence="1">Uncharacterized protein</fullName>
    </submittedName>
</protein>
<organism evidence="1 2">
    <name type="scientific">Sphagnum jensenii</name>
    <dbReference type="NCBI Taxonomy" id="128206"/>
    <lineage>
        <taxon>Eukaryota</taxon>
        <taxon>Viridiplantae</taxon>
        <taxon>Streptophyta</taxon>
        <taxon>Embryophyta</taxon>
        <taxon>Bryophyta</taxon>
        <taxon>Sphagnophytina</taxon>
        <taxon>Sphagnopsida</taxon>
        <taxon>Sphagnales</taxon>
        <taxon>Sphagnaceae</taxon>
        <taxon>Sphagnum</taxon>
    </lineage>
</organism>
<sequence length="76" mass="8115">MNLGRKAATNTIFTSGTEVAGWSDGSTGPVSKVIGTILPALEHLRSMACQWNGEASALRLLIQARIKANTEMNEPM</sequence>
<gene>
    <name evidence="1" type="ORF">CSSPJE1EN1_LOCUS18233</name>
</gene>
<name>A0ABP0X558_9BRYO</name>
<evidence type="ECO:0000313" key="2">
    <source>
        <dbReference type="Proteomes" id="UP001497444"/>
    </source>
</evidence>
<reference evidence="1" key="1">
    <citation type="submission" date="2024-02" db="EMBL/GenBank/DDBJ databases">
        <authorList>
            <consortium name="ELIXIR-Norway"/>
            <consortium name="Elixir Norway"/>
        </authorList>
    </citation>
    <scope>NUCLEOTIDE SEQUENCE</scope>
</reference>
<dbReference type="EMBL" id="OZ020100">
    <property type="protein sequence ID" value="CAK9272755.1"/>
    <property type="molecule type" value="Genomic_DNA"/>
</dbReference>
<keyword evidence="2" id="KW-1185">Reference proteome</keyword>
<dbReference type="Proteomes" id="UP001497444">
    <property type="component" value="Chromosome 5"/>
</dbReference>
<accession>A0ABP0X558</accession>
<proteinExistence type="predicted"/>
<evidence type="ECO:0000313" key="1">
    <source>
        <dbReference type="EMBL" id="CAK9272755.1"/>
    </source>
</evidence>